<feature type="domain" description="Nitroreductase" evidence="2">
    <location>
        <begin position="332"/>
        <end position="470"/>
    </location>
</feature>
<evidence type="ECO:0000313" key="4">
    <source>
        <dbReference type="EMBL" id="MCT2581986.1"/>
    </source>
</evidence>
<dbReference type="InterPro" id="IPR052544">
    <property type="entry name" value="Bacteriocin_Proc_Enz"/>
</dbReference>
<dbReference type="InterPro" id="IPR000415">
    <property type="entry name" value="Nitroreductase-like"/>
</dbReference>
<comment type="caution">
    <text evidence="4">The sequence shown here is derived from an EMBL/GenBank/DDBJ whole genome shotgun (WGS) entry which is preliminary data.</text>
</comment>
<evidence type="ECO:0000313" key="5">
    <source>
        <dbReference type="Proteomes" id="UP001156441"/>
    </source>
</evidence>
<accession>A0ABT2J2J3</accession>
<evidence type="ECO:0000259" key="3">
    <source>
        <dbReference type="Pfam" id="PF22767"/>
    </source>
</evidence>
<dbReference type="Proteomes" id="UP001156441">
    <property type="component" value="Unassembled WGS sequence"/>
</dbReference>
<dbReference type="Pfam" id="PF22767">
    <property type="entry name" value="ThcOx"/>
    <property type="match status" value="1"/>
</dbReference>
<dbReference type="RefSeq" id="WP_260189341.1">
    <property type="nucleotide sequence ID" value="NZ_JAFFZE010000004.1"/>
</dbReference>
<reference evidence="4 5" key="1">
    <citation type="submission" date="2021-02" db="EMBL/GenBank/DDBJ databases">
        <title>Actinophytocola xerophila sp. nov., isolated from soil of cotton cropping field.</title>
        <authorList>
            <person name="Huang R."/>
            <person name="Chen X."/>
            <person name="Ge X."/>
            <person name="Liu W."/>
        </authorList>
    </citation>
    <scope>NUCLEOTIDE SEQUENCE [LARGE SCALE GENOMIC DNA]</scope>
    <source>
        <strain evidence="4 5">S1-96</strain>
    </source>
</reference>
<dbReference type="PANTHER" id="PTHR43745">
    <property type="entry name" value="NITROREDUCTASE MJ1384-RELATED"/>
    <property type="match status" value="1"/>
</dbReference>
<feature type="domain" description="Cyanobactin oxidase ThcOx second" evidence="3">
    <location>
        <begin position="127"/>
        <end position="231"/>
    </location>
</feature>
<feature type="compositionally biased region" description="Pro residues" evidence="1">
    <location>
        <begin position="243"/>
        <end position="256"/>
    </location>
</feature>
<dbReference type="SUPFAM" id="SSF55469">
    <property type="entry name" value="FMN-dependent nitroreductase-like"/>
    <property type="match status" value="1"/>
</dbReference>
<dbReference type="NCBIfam" id="TIGR03605">
    <property type="entry name" value="antibiot_sagB"/>
    <property type="match status" value="1"/>
</dbReference>
<gene>
    <name evidence="4" type="ORF">JT362_02475</name>
</gene>
<evidence type="ECO:0000256" key="1">
    <source>
        <dbReference type="SAM" id="MobiDB-lite"/>
    </source>
</evidence>
<feature type="region of interest" description="Disordered" evidence="1">
    <location>
        <begin position="236"/>
        <end position="256"/>
    </location>
</feature>
<organism evidence="4 5">
    <name type="scientific">Actinophytocola gossypii</name>
    <dbReference type="NCBI Taxonomy" id="2812003"/>
    <lineage>
        <taxon>Bacteria</taxon>
        <taxon>Bacillati</taxon>
        <taxon>Actinomycetota</taxon>
        <taxon>Actinomycetes</taxon>
        <taxon>Pseudonocardiales</taxon>
        <taxon>Pseudonocardiaceae</taxon>
    </lineage>
</organism>
<dbReference type="InterPro" id="IPR020051">
    <property type="entry name" value="SagB-type_dehydrogenase"/>
</dbReference>
<dbReference type="InterPro" id="IPR054488">
    <property type="entry name" value="ThcOx_dom2"/>
</dbReference>
<dbReference type="InterPro" id="IPR029479">
    <property type="entry name" value="Nitroreductase"/>
</dbReference>
<proteinExistence type="predicted"/>
<dbReference type="EMBL" id="JAFFZE010000004">
    <property type="protein sequence ID" value="MCT2581986.1"/>
    <property type="molecule type" value="Genomic_DNA"/>
</dbReference>
<name>A0ABT2J2J3_9PSEU</name>
<sequence length="476" mass="52053">MPFEHDEPLHARSHLRSLSEDVLVERPDEQDTRLRVVTRWGEFVFDDVTPGVRVAMERMSMGPNSVANIEPASREERAELRRMLDLLSGSVVHTLRLDDDGGALLSVVPVAEHARFAVADIKPDQPVRLSRFAAIRAGREELVLDSAVAPFQVVLHRALTYRAVFSLGRTTTVAELAGVLRAAPPVVADLVGYLVAAGVVLREPDGADDHSTLAGWSHHDLMFHARTRIGRDLLTPAVSRDGPAPPVTRPLPPGPRFPLYRPESDDLVDSGPSLTRVIETDRLRRIVSDRPLDAKQLGELLYRAARVRSVSAVSPADHSGVSYETSDRPYLSIAGLYELELYVTINRCAELPRGIYHYDPAGHALTLVNDSPADLSALLDNARIAAGRREHPPALITVTARADRLLWLMSGTGYATTLMHLGALQQTLHLVAAAAGLATYPLALDTTDTTERALRLDWPAEVGIGECVVGYRHPLP</sequence>
<dbReference type="Gene3D" id="3.40.109.10">
    <property type="entry name" value="NADH Oxidase"/>
    <property type="match status" value="1"/>
</dbReference>
<dbReference type="CDD" id="cd02142">
    <property type="entry name" value="McbC_SagB-like_oxidoreductase"/>
    <property type="match status" value="1"/>
</dbReference>
<dbReference type="Pfam" id="PF00881">
    <property type="entry name" value="Nitroreductase"/>
    <property type="match status" value="1"/>
</dbReference>
<keyword evidence="5" id="KW-1185">Reference proteome</keyword>
<dbReference type="PANTHER" id="PTHR43745:SF2">
    <property type="entry name" value="NITROREDUCTASE MJ1384-RELATED"/>
    <property type="match status" value="1"/>
</dbReference>
<protein>
    <submittedName>
        <fullName evidence="4">SagB family peptide dehydrogenase</fullName>
    </submittedName>
</protein>
<evidence type="ECO:0000259" key="2">
    <source>
        <dbReference type="Pfam" id="PF00881"/>
    </source>
</evidence>